<evidence type="ECO:0000256" key="5">
    <source>
        <dbReference type="SAM" id="Phobius"/>
    </source>
</evidence>
<dbReference type="AlphaFoldDB" id="A0A9W4ERM8"/>
<sequence>MKQKFSVEAFWKKVKHVAKQAGQSVIYASLLLFYVLQRPDVPKRVKIIVIGALAYFIAPIDAIPDFIAGIGYTDDLGALTALTAALIQVSLYVNEDVKDKARVKLAEWFGSDIDTTFIDQKLGQ</sequence>
<dbReference type="PIRSF" id="PIRSF031804">
    <property type="entry name" value="UCP031804"/>
    <property type="match status" value="1"/>
</dbReference>
<keyword evidence="2 5" id="KW-0812">Transmembrane</keyword>
<protein>
    <recommendedName>
        <fullName evidence="6">DUF1232 domain-containing protein</fullName>
    </recommendedName>
</protein>
<keyword evidence="4 5" id="KW-0472">Membrane</keyword>
<dbReference type="Proteomes" id="UP000055316">
    <property type="component" value="Chromosome"/>
</dbReference>
<reference evidence="7 8" key="1">
    <citation type="submission" date="2015-05" db="EMBL/GenBank/DDBJ databases">
        <title>Whole genome sequence of Bacillus thuringiensis serovar tolworthi Pasteur Institute Standard strain.</title>
        <authorList>
            <person name="Kanda K."/>
            <person name="Nakashima K."/>
            <person name="Nagano Y."/>
        </authorList>
    </citation>
    <scope>NUCLEOTIDE SEQUENCE [LARGE SCALE GENOMIC DNA]</scope>
    <source>
        <strain evidence="7 8">Pasteur Institute Standard strain</strain>
    </source>
</reference>
<keyword evidence="3 5" id="KW-1133">Transmembrane helix</keyword>
<evidence type="ECO:0000256" key="2">
    <source>
        <dbReference type="ARBA" id="ARBA00022692"/>
    </source>
</evidence>
<evidence type="ECO:0000256" key="1">
    <source>
        <dbReference type="ARBA" id="ARBA00004127"/>
    </source>
</evidence>
<feature type="transmembrane region" description="Helical" evidence="5">
    <location>
        <begin position="20"/>
        <end position="36"/>
    </location>
</feature>
<accession>A0A9W4ERM8</accession>
<evidence type="ECO:0000256" key="3">
    <source>
        <dbReference type="ARBA" id="ARBA00022989"/>
    </source>
</evidence>
<name>A0A9W4ERM8_BACTO</name>
<evidence type="ECO:0000313" key="7">
    <source>
        <dbReference type="EMBL" id="BAR81146.1"/>
    </source>
</evidence>
<feature type="transmembrane region" description="Helical" evidence="5">
    <location>
        <begin position="76"/>
        <end position="94"/>
    </location>
</feature>
<feature type="transmembrane region" description="Helical" evidence="5">
    <location>
        <begin position="48"/>
        <end position="70"/>
    </location>
</feature>
<gene>
    <name evidence="7" type="ORF">KNN_00269</name>
</gene>
<evidence type="ECO:0000256" key="4">
    <source>
        <dbReference type="ARBA" id="ARBA00023136"/>
    </source>
</evidence>
<evidence type="ECO:0000259" key="6">
    <source>
        <dbReference type="Pfam" id="PF06803"/>
    </source>
</evidence>
<dbReference type="EMBL" id="AP014864">
    <property type="protein sequence ID" value="BAR81146.1"/>
    <property type="molecule type" value="Genomic_DNA"/>
</dbReference>
<dbReference type="InterPro" id="IPR010652">
    <property type="entry name" value="DUF1232"/>
</dbReference>
<dbReference type="RefSeq" id="WP_060851521.1">
    <property type="nucleotide sequence ID" value="NZ_AP014864.1"/>
</dbReference>
<comment type="subcellular location">
    <subcellularLocation>
        <location evidence="1">Endomembrane system</location>
        <topology evidence="1">Multi-pass membrane protein</topology>
    </subcellularLocation>
</comment>
<feature type="domain" description="DUF1232" evidence="6">
    <location>
        <begin position="45"/>
        <end position="80"/>
    </location>
</feature>
<proteinExistence type="predicted"/>
<dbReference type="Pfam" id="PF06803">
    <property type="entry name" value="DUF1232"/>
    <property type="match status" value="1"/>
</dbReference>
<dbReference type="GO" id="GO:0012505">
    <property type="term" value="C:endomembrane system"/>
    <property type="evidence" value="ECO:0007669"/>
    <property type="project" value="UniProtKB-SubCell"/>
</dbReference>
<evidence type="ECO:0000313" key="8">
    <source>
        <dbReference type="Proteomes" id="UP000055316"/>
    </source>
</evidence>
<dbReference type="InterPro" id="IPR016983">
    <property type="entry name" value="UCP031804"/>
</dbReference>
<organism evidence="7 8">
    <name type="scientific">Bacillus thuringiensis subsp. tolworthi</name>
    <dbReference type="NCBI Taxonomy" id="1442"/>
    <lineage>
        <taxon>Bacteria</taxon>
        <taxon>Bacillati</taxon>
        <taxon>Bacillota</taxon>
        <taxon>Bacilli</taxon>
        <taxon>Bacillales</taxon>
        <taxon>Bacillaceae</taxon>
        <taxon>Bacillus</taxon>
        <taxon>Bacillus cereus group</taxon>
    </lineage>
</organism>